<gene>
    <name evidence="5" type="ORF">ABXZ36_06640</name>
</gene>
<organism evidence="5 6">
    <name type="scientific">Sediminicola arcticus</name>
    <dbReference type="NCBI Taxonomy" id="1574308"/>
    <lineage>
        <taxon>Bacteria</taxon>
        <taxon>Pseudomonadati</taxon>
        <taxon>Bacteroidota</taxon>
        <taxon>Flavobacteriia</taxon>
        <taxon>Flavobacteriales</taxon>
        <taxon>Flavobacteriaceae</taxon>
        <taxon>Sediminicola</taxon>
    </lineage>
</organism>
<reference evidence="5 6" key="1">
    <citation type="submission" date="2024-07" db="EMBL/GenBank/DDBJ databases">
        <title>The genome sequence of type strain Sediminicola arcticus GDMCC 1.2805.</title>
        <authorList>
            <person name="Liu Y."/>
        </authorList>
    </citation>
    <scope>NUCLEOTIDE SEQUENCE [LARGE SCALE GENOMIC DNA]</scope>
    <source>
        <strain evidence="5 6">GDMCC 1.2805</strain>
    </source>
</reference>
<dbReference type="RefSeq" id="WP_354614724.1">
    <property type="nucleotide sequence ID" value="NZ_JBEXAE010000003.1"/>
</dbReference>
<name>A0ABV2SUB0_9FLAO</name>
<sequence>MKILLIPDKFKGSVTAEGVIKALSKGILKSMPETKVFKVMASDGGDGFLDAIQNYISLERVEGDTIDPLGRPSRAYYLYNESNSTAYVELAKASGIELLSNADLNVMETSTIGTGIQIKDAITRGAKNIIIGLGGSATNDGGTGIAHALGYRFMDDKDNLLAPKGKNLSLISKISKMDDSFWKGISFTAVNDVTNPLFGKEGAAYVYAKQKGADSGQIESLDEGLRNLAYTVQNTMGVDHALLPGTGAAGGTAYGLKTFFNAEFISGIEFLFKLAGIPQLLKETSIDYIITGEGKIDEQTLHGKLIKGVMDIGLQYSIPVIAVCGKLAIDPIELKKKGLMAVLEVLDTTKPLQYSMDNASKLIEKTIFNYFENQKSI</sequence>
<dbReference type="PANTHER" id="PTHR21599:SF0">
    <property type="entry name" value="GLYCERATE KINASE"/>
    <property type="match status" value="1"/>
</dbReference>
<comment type="caution">
    <text evidence="5">The sequence shown here is derived from an EMBL/GenBank/DDBJ whole genome shotgun (WGS) entry which is preliminary data.</text>
</comment>
<dbReference type="EC" id="2.7.1.31" evidence="5"/>
<accession>A0ABV2SUB0</accession>
<dbReference type="SUPFAM" id="SSF110738">
    <property type="entry name" value="Glycerate kinase I"/>
    <property type="match status" value="1"/>
</dbReference>
<evidence type="ECO:0000256" key="3">
    <source>
        <dbReference type="ARBA" id="ARBA00022777"/>
    </source>
</evidence>
<dbReference type="PANTHER" id="PTHR21599">
    <property type="entry name" value="GLYCERATE KINASE"/>
    <property type="match status" value="1"/>
</dbReference>
<dbReference type="PIRSF" id="PIRSF006078">
    <property type="entry name" value="GlxK"/>
    <property type="match status" value="1"/>
</dbReference>
<dbReference type="Pfam" id="PF02595">
    <property type="entry name" value="Gly_kinase"/>
    <property type="match status" value="1"/>
</dbReference>
<dbReference type="Gene3D" id="3.40.50.10350">
    <property type="entry name" value="Glycerate kinase, domain 1"/>
    <property type="match status" value="1"/>
</dbReference>
<evidence type="ECO:0000313" key="6">
    <source>
        <dbReference type="Proteomes" id="UP001549799"/>
    </source>
</evidence>
<proteinExistence type="inferred from homology"/>
<keyword evidence="6" id="KW-1185">Reference proteome</keyword>
<comment type="similarity">
    <text evidence="1 4">Belongs to the glycerate kinase type-1 family.</text>
</comment>
<protein>
    <submittedName>
        <fullName evidence="5">Glycerate kinase</fullName>
        <ecNumber evidence="5">2.7.1.31</ecNumber>
    </submittedName>
</protein>
<dbReference type="InterPro" id="IPR004381">
    <property type="entry name" value="Glycerate_kinase"/>
</dbReference>
<evidence type="ECO:0000256" key="1">
    <source>
        <dbReference type="ARBA" id="ARBA00006284"/>
    </source>
</evidence>
<evidence type="ECO:0000313" key="5">
    <source>
        <dbReference type="EMBL" id="MET6990320.1"/>
    </source>
</evidence>
<evidence type="ECO:0000256" key="4">
    <source>
        <dbReference type="PIRNR" id="PIRNR006078"/>
    </source>
</evidence>
<dbReference type="InterPro" id="IPR018197">
    <property type="entry name" value="Glycerate_kinase_RE-like"/>
</dbReference>
<dbReference type="Proteomes" id="UP001549799">
    <property type="component" value="Unassembled WGS sequence"/>
</dbReference>
<dbReference type="InterPro" id="IPR036129">
    <property type="entry name" value="Glycerate_kinase_sf"/>
</dbReference>
<dbReference type="GO" id="GO:0008887">
    <property type="term" value="F:glycerate kinase activity"/>
    <property type="evidence" value="ECO:0007669"/>
    <property type="project" value="UniProtKB-EC"/>
</dbReference>
<dbReference type="NCBIfam" id="TIGR00045">
    <property type="entry name" value="glycerate kinase"/>
    <property type="match status" value="1"/>
</dbReference>
<dbReference type="Gene3D" id="3.90.1510.10">
    <property type="entry name" value="Glycerate kinase, domain 2"/>
    <property type="match status" value="1"/>
</dbReference>
<dbReference type="InterPro" id="IPR018193">
    <property type="entry name" value="Glyc_kinase_flavodox-like_fold"/>
</dbReference>
<dbReference type="EMBL" id="JBEXAE010000003">
    <property type="protein sequence ID" value="MET6990320.1"/>
    <property type="molecule type" value="Genomic_DNA"/>
</dbReference>
<keyword evidence="2 4" id="KW-0808">Transferase</keyword>
<keyword evidence="3 4" id="KW-0418">Kinase</keyword>
<evidence type="ECO:0000256" key="2">
    <source>
        <dbReference type="ARBA" id="ARBA00022679"/>
    </source>
</evidence>